<dbReference type="PANTHER" id="PTHR20854">
    <property type="entry name" value="INOSITOL MONOPHOSPHATASE"/>
    <property type="match status" value="1"/>
</dbReference>
<protein>
    <recommendedName>
        <fullName evidence="7">Inositol-1-monophosphatase</fullName>
        <ecNumber evidence="7">3.1.3.25</ecNumber>
    </recommendedName>
</protein>
<proteinExistence type="inferred from homology"/>
<gene>
    <name evidence="8" type="ORF">SCD90_11555</name>
</gene>
<comment type="caution">
    <text evidence="8">The sequence shown here is derived from an EMBL/GenBank/DDBJ whole genome shotgun (WGS) entry which is preliminary data.</text>
</comment>
<dbReference type="Proteomes" id="UP001274321">
    <property type="component" value="Unassembled WGS sequence"/>
</dbReference>
<keyword evidence="5 7" id="KW-0378">Hydrolase</keyword>
<organism evidence="8 9">
    <name type="scientific">Terrihabitans rhizophilus</name>
    <dbReference type="NCBI Taxonomy" id="3092662"/>
    <lineage>
        <taxon>Bacteria</taxon>
        <taxon>Pseudomonadati</taxon>
        <taxon>Pseudomonadota</taxon>
        <taxon>Alphaproteobacteria</taxon>
        <taxon>Hyphomicrobiales</taxon>
        <taxon>Terrihabitans</taxon>
    </lineage>
</organism>
<evidence type="ECO:0000256" key="3">
    <source>
        <dbReference type="ARBA" id="ARBA00009759"/>
    </source>
</evidence>
<dbReference type="PROSITE" id="PS00629">
    <property type="entry name" value="IMP_1"/>
    <property type="match status" value="1"/>
</dbReference>
<comment type="catalytic activity">
    <reaction evidence="1 7">
        <text>a myo-inositol phosphate + H2O = myo-inositol + phosphate</text>
        <dbReference type="Rhea" id="RHEA:24056"/>
        <dbReference type="ChEBI" id="CHEBI:15377"/>
        <dbReference type="ChEBI" id="CHEBI:17268"/>
        <dbReference type="ChEBI" id="CHEBI:43474"/>
        <dbReference type="ChEBI" id="CHEBI:84139"/>
        <dbReference type="EC" id="3.1.3.25"/>
    </reaction>
</comment>
<dbReference type="SUPFAM" id="SSF56655">
    <property type="entry name" value="Carbohydrate phosphatase"/>
    <property type="match status" value="1"/>
</dbReference>
<evidence type="ECO:0000256" key="5">
    <source>
        <dbReference type="ARBA" id="ARBA00022801"/>
    </source>
</evidence>
<keyword evidence="4 7" id="KW-0479">Metal-binding</keyword>
<dbReference type="RefSeq" id="WP_319844824.1">
    <property type="nucleotide sequence ID" value="NZ_JAXAFJ010000006.1"/>
</dbReference>
<comment type="cofactor">
    <cofactor evidence="2 7">
        <name>Mg(2+)</name>
        <dbReference type="ChEBI" id="CHEBI:18420"/>
    </cofactor>
</comment>
<dbReference type="PROSITE" id="PS00630">
    <property type="entry name" value="IMP_2"/>
    <property type="match status" value="1"/>
</dbReference>
<reference evidence="8 9" key="1">
    <citation type="submission" date="2023-11" db="EMBL/GenBank/DDBJ databases">
        <authorList>
            <person name="Bao R."/>
        </authorList>
    </citation>
    <scope>NUCLEOTIDE SEQUENCE [LARGE SCALE GENOMIC DNA]</scope>
    <source>
        <strain evidence="8 9">PJ23</strain>
    </source>
</reference>
<evidence type="ECO:0000256" key="2">
    <source>
        <dbReference type="ARBA" id="ARBA00001946"/>
    </source>
</evidence>
<sequence length="263" mass="28868">MPRSPLMNIMVQACSKAGRAMRRDFNEVEQLQVSIKGPSDFVSIADRRAEDTLRQELARARPDIGFLLEEGGEIEGRDPSQRFIIDPIDGTTNFLHGIPHFAISVALERNGSLVAAVVYNPVADELFTAERGNGAFLNDRRLRVSGRKNIVDCVIGTGVPHRGKGDHELFGRELRAVQGQVAGIRRAGAASLDLAWVAAGRLDGFWERDLKAWDMAAGLLLIREAGGYASDLDGRDDMLTKGHVVCGNEASHRWLADTLKKVR</sequence>
<evidence type="ECO:0000256" key="1">
    <source>
        <dbReference type="ARBA" id="ARBA00001033"/>
    </source>
</evidence>
<dbReference type="PANTHER" id="PTHR20854:SF4">
    <property type="entry name" value="INOSITOL-1-MONOPHOSPHATASE-RELATED"/>
    <property type="match status" value="1"/>
</dbReference>
<dbReference type="Pfam" id="PF00459">
    <property type="entry name" value="Inositol_P"/>
    <property type="match status" value="1"/>
</dbReference>
<evidence type="ECO:0000313" key="8">
    <source>
        <dbReference type="EMBL" id="MDX6806701.1"/>
    </source>
</evidence>
<dbReference type="InterPro" id="IPR020550">
    <property type="entry name" value="Inositol_monophosphatase_CS"/>
</dbReference>
<keyword evidence="6 7" id="KW-0460">Magnesium</keyword>
<dbReference type="PRINTS" id="PR00377">
    <property type="entry name" value="IMPHPHTASES"/>
</dbReference>
<dbReference type="PRINTS" id="PR01959">
    <property type="entry name" value="SBIMPHPHTASE"/>
</dbReference>
<dbReference type="Gene3D" id="3.30.540.10">
    <property type="entry name" value="Fructose-1,6-Bisphosphatase, subunit A, domain 1"/>
    <property type="match status" value="1"/>
</dbReference>
<dbReference type="CDD" id="cd01639">
    <property type="entry name" value="IMPase"/>
    <property type="match status" value="1"/>
</dbReference>
<comment type="similarity">
    <text evidence="3 7">Belongs to the inositol monophosphatase superfamily.</text>
</comment>
<evidence type="ECO:0000256" key="6">
    <source>
        <dbReference type="ARBA" id="ARBA00022842"/>
    </source>
</evidence>
<dbReference type="InterPro" id="IPR033942">
    <property type="entry name" value="IMPase"/>
</dbReference>
<keyword evidence="9" id="KW-1185">Reference proteome</keyword>
<evidence type="ECO:0000313" key="9">
    <source>
        <dbReference type="Proteomes" id="UP001274321"/>
    </source>
</evidence>
<dbReference type="GO" id="GO:0016787">
    <property type="term" value="F:hydrolase activity"/>
    <property type="evidence" value="ECO:0007669"/>
    <property type="project" value="UniProtKB-KW"/>
</dbReference>
<name>A0ABU4RV12_9HYPH</name>
<dbReference type="InterPro" id="IPR000760">
    <property type="entry name" value="Inositol_monophosphatase-like"/>
</dbReference>
<dbReference type="Gene3D" id="3.40.190.80">
    <property type="match status" value="1"/>
</dbReference>
<accession>A0ABU4RV12</accession>
<dbReference type="EMBL" id="JAXAFJ010000006">
    <property type="protein sequence ID" value="MDX6806701.1"/>
    <property type="molecule type" value="Genomic_DNA"/>
</dbReference>
<dbReference type="InterPro" id="IPR020583">
    <property type="entry name" value="Inositol_monoP_metal-BS"/>
</dbReference>
<dbReference type="InterPro" id="IPR022337">
    <property type="entry name" value="Inositol_monophosphatase_SuhB"/>
</dbReference>
<evidence type="ECO:0000256" key="4">
    <source>
        <dbReference type="ARBA" id="ARBA00022723"/>
    </source>
</evidence>
<evidence type="ECO:0000256" key="7">
    <source>
        <dbReference type="RuleBase" id="RU364068"/>
    </source>
</evidence>
<dbReference type="EC" id="3.1.3.25" evidence="7"/>